<name>A0A922EVX2_CARIL</name>
<dbReference type="Proteomes" id="UP000811246">
    <property type="component" value="Chromosome 5"/>
</dbReference>
<evidence type="ECO:0000256" key="1">
    <source>
        <dbReference type="SAM" id="MobiDB-lite"/>
    </source>
</evidence>
<dbReference type="AlphaFoldDB" id="A0A922EVX2"/>
<gene>
    <name evidence="2" type="ORF">I3842_05G044200</name>
</gene>
<organism evidence="2 3">
    <name type="scientific">Carya illinoinensis</name>
    <name type="common">Pecan</name>
    <dbReference type="NCBI Taxonomy" id="32201"/>
    <lineage>
        <taxon>Eukaryota</taxon>
        <taxon>Viridiplantae</taxon>
        <taxon>Streptophyta</taxon>
        <taxon>Embryophyta</taxon>
        <taxon>Tracheophyta</taxon>
        <taxon>Spermatophyta</taxon>
        <taxon>Magnoliopsida</taxon>
        <taxon>eudicotyledons</taxon>
        <taxon>Gunneridae</taxon>
        <taxon>Pentapetalae</taxon>
        <taxon>rosids</taxon>
        <taxon>fabids</taxon>
        <taxon>Fagales</taxon>
        <taxon>Juglandaceae</taxon>
        <taxon>Carya</taxon>
    </lineage>
</organism>
<sequence length="427" mass="46989">MKEVLMEVIQSVDNQVGSVGVEQRKPREVTERGRKTYKEALTPAGGGEGTGRGKTDNEAHRAPHVLSQERQYGRDVYDKLREMQEQLVNLQREIVKVAICVGAYKENDRTVRFGGGNGKFKGLSKSSYCGLGHQARGASNGFNNTQYGLGPSKPRPQVTRKEWRARSGTEPGPSQTQVLPARHLRVVDTPESSSGRLQKTPEKVVVASESGLVAQERPIELVEILPPPPCVNPPPGNGQKTPTECRGGDNGPARLSEMHSEVTLVGNSGDDTVMFSEIHGMGELVSISEQNPFLGADEAGSDDLFLSDEENQIGEVGFVVGDENSEEQMEFRIQNPIPLNCLFPDQSNASDWVFNTVKDIQEIVGLKCEGYEEQFMALLTAIEAGHQQHKKLDSKKQRELKRLTWSMNSESSNSRDRSKGKGVVYSK</sequence>
<dbReference type="EMBL" id="CM031829">
    <property type="protein sequence ID" value="KAG6711271.1"/>
    <property type="molecule type" value="Genomic_DNA"/>
</dbReference>
<evidence type="ECO:0000313" key="3">
    <source>
        <dbReference type="Proteomes" id="UP000811246"/>
    </source>
</evidence>
<accession>A0A922EVX2</accession>
<reference evidence="2" key="1">
    <citation type="submission" date="2021-01" db="EMBL/GenBank/DDBJ databases">
        <authorList>
            <person name="Lovell J.T."/>
            <person name="Bentley N."/>
            <person name="Bhattarai G."/>
            <person name="Jenkins J.W."/>
            <person name="Sreedasyam A."/>
            <person name="Alarcon Y."/>
            <person name="Bock C."/>
            <person name="Boston L."/>
            <person name="Carlson J."/>
            <person name="Cervantes K."/>
            <person name="Clermont K."/>
            <person name="Krom N."/>
            <person name="Kubenka K."/>
            <person name="Mamidi S."/>
            <person name="Mattison C."/>
            <person name="Monteros M."/>
            <person name="Pisani C."/>
            <person name="Plott C."/>
            <person name="Rajasekar S."/>
            <person name="Rhein H.S."/>
            <person name="Rohla C."/>
            <person name="Song M."/>
            <person name="Hilaire R.S."/>
            <person name="Shu S."/>
            <person name="Wells L."/>
            <person name="Wang X."/>
            <person name="Webber J."/>
            <person name="Heerema R.J."/>
            <person name="Klein P."/>
            <person name="Conner P."/>
            <person name="Grauke L."/>
            <person name="Grimwood J."/>
            <person name="Schmutz J."/>
            <person name="Randall J.J."/>
        </authorList>
    </citation>
    <scope>NUCLEOTIDE SEQUENCE</scope>
    <source>
        <tissue evidence="2">Leaf</tissue>
    </source>
</reference>
<feature type="compositionally biased region" description="Basic and acidic residues" evidence="1">
    <location>
        <begin position="22"/>
        <end position="38"/>
    </location>
</feature>
<feature type="region of interest" description="Disordered" evidence="1">
    <location>
        <begin position="19"/>
        <end position="58"/>
    </location>
</feature>
<feature type="region of interest" description="Disordered" evidence="1">
    <location>
        <begin position="403"/>
        <end position="427"/>
    </location>
</feature>
<comment type="caution">
    <text evidence="2">The sequence shown here is derived from an EMBL/GenBank/DDBJ whole genome shotgun (WGS) entry which is preliminary data.</text>
</comment>
<proteinExistence type="predicted"/>
<evidence type="ECO:0000313" key="2">
    <source>
        <dbReference type="EMBL" id="KAG6711271.1"/>
    </source>
</evidence>
<protein>
    <submittedName>
        <fullName evidence="2">Uncharacterized protein</fullName>
    </submittedName>
</protein>